<dbReference type="EMBL" id="LR796373">
    <property type="protein sequence ID" value="CAB4140453.1"/>
    <property type="molecule type" value="Genomic_DNA"/>
</dbReference>
<sequence>MTRDEIIKMARKAGFVVDEKAQQHQPNCIFHTHHMVDELLERFAALVEQQLIASGYRKCAAGQRTSQFCGQLEQAVLAEREACAKVCDEQGVGRKALEHYAALTYSGAAHDCAAAIRARGEK</sequence>
<gene>
    <name evidence="1" type="ORF">UFOVP356_9</name>
    <name evidence="2" type="ORF">UFOVP408_26</name>
    <name evidence="3" type="ORF">UFOVP676_47</name>
</gene>
<accession>A0A6J5NHG1</accession>
<reference evidence="3" key="1">
    <citation type="submission" date="2020-04" db="EMBL/GenBank/DDBJ databases">
        <authorList>
            <person name="Chiriac C."/>
            <person name="Salcher M."/>
            <person name="Ghai R."/>
            <person name="Kavagutti S V."/>
        </authorList>
    </citation>
    <scope>NUCLEOTIDE SEQUENCE</scope>
</reference>
<evidence type="ECO:0000313" key="2">
    <source>
        <dbReference type="EMBL" id="CAB4140453.1"/>
    </source>
</evidence>
<protein>
    <submittedName>
        <fullName evidence="3">Uncharacterized protein</fullName>
    </submittedName>
</protein>
<dbReference type="EMBL" id="LR796646">
    <property type="protein sequence ID" value="CAB4156951.1"/>
    <property type="molecule type" value="Genomic_DNA"/>
</dbReference>
<proteinExistence type="predicted"/>
<organism evidence="3">
    <name type="scientific">uncultured Caudovirales phage</name>
    <dbReference type="NCBI Taxonomy" id="2100421"/>
    <lineage>
        <taxon>Viruses</taxon>
        <taxon>Duplodnaviria</taxon>
        <taxon>Heunggongvirae</taxon>
        <taxon>Uroviricota</taxon>
        <taxon>Caudoviricetes</taxon>
        <taxon>Peduoviridae</taxon>
        <taxon>Maltschvirus</taxon>
        <taxon>Maltschvirus maltsch</taxon>
    </lineage>
</organism>
<evidence type="ECO:0000313" key="3">
    <source>
        <dbReference type="EMBL" id="CAB4156951.1"/>
    </source>
</evidence>
<dbReference type="EMBL" id="LR796369">
    <property type="protein sequence ID" value="CAB4139915.1"/>
    <property type="molecule type" value="Genomic_DNA"/>
</dbReference>
<name>A0A6J5NHG1_9CAUD</name>
<evidence type="ECO:0000313" key="1">
    <source>
        <dbReference type="EMBL" id="CAB4139915.1"/>
    </source>
</evidence>